<dbReference type="InterPro" id="IPR012337">
    <property type="entry name" value="RNaseH-like_sf"/>
</dbReference>
<gene>
    <name evidence="1" type="ORF">DPX16_1007</name>
</gene>
<comment type="caution">
    <text evidence="1">The sequence shown here is derived from an EMBL/GenBank/DDBJ whole genome shotgun (WGS) entry which is preliminary data.</text>
</comment>
<reference evidence="1 2" key="1">
    <citation type="submission" date="2018-10" db="EMBL/GenBank/DDBJ databases">
        <title>Genome assembly for a Yunnan-Guizhou Plateau 3E fish, Anabarilius grahami (Regan), and its evolutionary and genetic applications.</title>
        <authorList>
            <person name="Jiang W."/>
        </authorList>
    </citation>
    <scope>NUCLEOTIDE SEQUENCE [LARGE SCALE GENOMIC DNA]</scope>
    <source>
        <strain evidence="1">AG-KIZ</strain>
        <tissue evidence="1">Muscle</tissue>
    </source>
</reference>
<dbReference type="EMBL" id="RJVU01063330">
    <property type="protein sequence ID" value="ROJ25801.1"/>
    <property type="molecule type" value="Genomic_DNA"/>
</dbReference>
<evidence type="ECO:0000313" key="2">
    <source>
        <dbReference type="Proteomes" id="UP000281406"/>
    </source>
</evidence>
<organism evidence="1 2">
    <name type="scientific">Anabarilius grahami</name>
    <name type="common">Kanglang fish</name>
    <name type="synonym">Barilius grahami</name>
    <dbReference type="NCBI Taxonomy" id="495550"/>
    <lineage>
        <taxon>Eukaryota</taxon>
        <taxon>Metazoa</taxon>
        <taxon>Chordata</taxon>
        <taxon>Craniata</taxon>
        <taxon>Vertebrata</taxon>
        <taxon>Euteleostomi</taxon>
        <taxon>Actinopterygii</taxon>
        <taxon>Neopterygii</taxon>
        <taxon>Teleostei</taxon>
        <taxon>Ostariophysi</taxon>
        <taxon>Cypriniformes</taxon>
        <taxon>Xenocyprididae</taxon>
        <taxon>Xenocypridinae</taxon>
        <taxon>Xenocypridinae incertae sedis</taxon>
        <taxon>Anabarilius</taxon>
    </lineage>
</organism>
<accession>A0A3N0XR62</accession>
<proteinExistence type="predicted"/>
<sequence length="205" mass="23098">MCCHLEQGPSLPNSKDIANMRCIVPSVTRWSSEYRAIEKIVSLTEAQLIEVWDRVRVAKLHPQETAAVLKPLAYAIDLLQGEKNCFLGFIILTILCLKAKLTEKISQSTNSEYGSPHLATCHFHFLDIALSAELTTTENGQMSGDMDDNFFSFENTQITSTKAEDEIRNYLQDPCTTLDALKLYPIIKSLFLKYTTLNDCLVREG</sequence>
<keyword evidence="2" id="KW-1185">Reference proteome</keyword>
<dbReference type="Proteomes" id="UP000281406">
    <property type="component" value="Unassembled WGS sequence"/>
</dbReference>
<protein>
    <submittedName>
        <fullName evidence="1">Uncharacterized protein</fullName>
    </submittedName>
</protein>
<dbReference type="OrthoDB" id="10057873at2759"/>
<evidence type="ECO:0000313" key="1">
    <source>
        <dbReference type="EMBL" id="ROJ25801.1"/>
    </source>
</evidence>
<dbReference type="AlphaFoldDB" id="A0A3N0XR62"/>
<dbReference type="SUPFAM" id="SSF53098">
    <property type="entry name" value="Ribonuclease H-like"/>
    <property type="match status" value="1"/>
</dbReference>
<name>A0A3N0XR62_ANAGA</name>